<dbReference type="EMBL" id="BK015636">
    <property type="protein sequence ID" value="DAE17085.1"/>
    <property type="molecule type" value="Genomic_DNA"/>
</dbReference>
<reference evidence="1" key="1">
    <citation type="journal article" date="2021" name="Proc. Natl. Acad. Sci. U.S.A.">
        <title>A Catalog of Tens of Thousands of Viruses from Human Metagenomes Reveals Hidden Associations with Chronic Diseases.</title>
        <authorList>
            <person name="Tisza M.J."/>
            <person name="Buck C.B."/>
        </authorList>
    </citation>
    <scope>NUCLEOTIDE SEQUENCE</scope>
    <source>
        <strain evidence="1">Ctbvd11</strain>
    </source>
</reference>
<sequence length="45" mass="5002">MSVNNGKITPPYPSMMLSRCWENRVMILPHCASPPISINGQNTSQ</sequence>
<evidence type="ECO:0000313" key="1">
    <source>
        <dbReference type="EMBL" id="DAE17085.1"/>
    </source>
</evidence>
<protein>
    <submittedName>
        <fullName evidence="1">Uncharacterized protein</fullName>
    </submittedName>
</protein>
<organism evidence="1">
    <name type="scientific">Siphoviridae sp. ctbvd11</name>
    <dbReference type="NCBI Taxonomy" id="2825567"/>
    <lineage>
        <taxon>Viruses</taxon>
        <taxon>Duplodnaviria</taxon>
        <taxon>Heunggongvirae</taxon>
        <taxon>Uroviricota</taxon>
        <taxon>Caudoviricetes</taxon>
    </lineage>
</organism>
<accession>A0A8S5QE91</accession>
<proteinExistence type="predicted"/>
<name>A0A8S5QE91_9CAUD</name>